<reference evidence="1" key="1">
    <citation type="submission" date="2020-03" db="EMBL/GenBank/DDBJ databases">
        <title>The deep terrestrial virosphere.</title>
        <authorList>
            <person name="Holmfeldt K."/>
            <person name="Nilsson E."/>
            <person name="Simone D."/>
            <person name="Lopez-Fernandez M."/>
            <person name="Wu X."/>
            <person name="de Brujin I."/>
            <person name="Lundin D."/>
            <person name="Andersson A."/>
            <person name="Bertilsson S."/>
            <person name="Dopson M."/>
        </authorList>
    </citation>
    <scope>NUCLEOTIDE SEQUENCE</scope>
    <source>
        <strain evidence="1">MM171A02116</strain>
    </source>
</reference>
<accession>A0A6M3M070</accession>
<name>A0A6M3M070_9ZZZZ</name>
<organism evidence="1">
    <name type="scientific">viral metagenome</name>
    <dbReference type="NCBI Taxonomy" id="1070528"/>
    <lineage>
        <taxon>unclassified sequences</taxon>
        <taxon>metagenomes</taxon>
        <taxon>organismal metagenomes</taxon>
    </lineage>
</organism>
<dbReference type="AlphaFoldDB" id="A0A6M3M070"/>
<gene>
    <name evidence="1" type="ORF">MM171A02116_0010</name>
</gene>
<dbReference type="EMBL" id="MT143562">
    <property type="protein sequence ID" value="QJA98218.1"/>
    <property type="molecule type" value="Genomic_DNA"/>
</dbReference>
<protein>
    <submittedName>
        <fullName evidence="1">Uncharacterized protein</fullName>
    </submittedName>
</protein>
<sequence>MGKFSISYTRKAQTQPYENVTITLTCEFDDDEISPDYAFKEVRDKVNLWLNNELKSMGLK</sequence>
<evidence type="ECO:0000313" key="1">
    <source>
        <dbReference type="EMBL" id="QJA98218.1"/>
    </source>
</evidence>
<proteinExistence type="predicted"/>